<dbReference type="FunFam" id="1.20.1250.20:FF:000013">
    <property type="entry name" value="MFS general substrate transporter"/>
    <property type="match status" value="1"/>
</dbReference>
<feature type="transmembrane region" description="Helical" evidence="6">
    <location>
        <begin position="303"/>
        <end position="321"/>
    </location>
</feature>
<protein>
    <submittedName>
        <fullName evidence="7">Transporter</fullName>
    </submittedName>
</protein>
<dbReference type="Gene3D" id="1.20.1250.20">
    <property type="entry name" value="MFS general substrate transporter like domains"/>
    <property type="match status" value="3"/>
</dbReference>
<evidence type="ECO:0000256" key="5">
    <source>
        <dbReference type="ARBA" id="ARBA00023136"/>
    </source>
</evidence>
<dbReference type="GO" id="GO:0016020">
    <property type="term" value="C:membrane"/>
    <property type="evidence" value="ECO:0007669"/>
    <property type="project" value="UniProtKB-SubCell"/>
</dbReference>
<feature type="transmembrane region" description="Helical" evidence="6">
    <location>
        <begin position="333"/>
        <end position="353"/>
    </location>
</feature>
<keyword evidence="5 6" id="KW-0472">Membrane</keyword>
<feature type="transmembrane region" description="Helical" evidence="6">
    <location>
        <begin position="421"/>
        <end position="445"/>
    </location>
</feature>
<dbReference type="AlphaFoldDB" id="A0AA39XQA0"/>
<dbReference type="PANTHER" id="PTHR43791">
    <property type="entry name" value="PERMEASE-RELATED"/>
    <property type="match status" value="1"/>
</dbReference>
<dbReference type="Pfam" id="PF07690">
    <property type="entry name" value="MFS_1"/>
    <property type="match status" value="1"/>
</dbReference>
<organism evidence="7 8">
    <name type="scientific">Lasiodiplodia hormozganensis</name>
    <dbReference type="NCBI Taxonomy" id="869390"/>
    <lineage>
        <taxon>Eukaryota</taxon>
        <taxon>Fungi</taxon>
        <taxon>Dikarya</taxon>
        <taxon>Ascomycota</taxon>
        <taxon>Pezizomycotina</taxon>
        <taxon>Dothideomycetes</taxon>
        <taxon>Dothideomycetes incertae sedis</taxon>
        <taxon>Botryosphaeriales</taxon>
        <taxon>Botryosphaeriaceae</taxon>
        <taxon>Lasiodiplodia</taxon>
    </lineage>
</organism>
<evidence type="ECO:0000313" key="7">
    <source>
        <dbReference type="EMBL" id="KAK0637810.1"/>
    </source>
</evidence>
<keyword evidence="3 6" id="KW-0812">Transmembrane</keyword>
<feature type="transmembrane region" description="Helical" evidence="6">
    <location>
        <begin position="91"/>
        <end position="112"/>
    </location>
</feature>
<proteinExistence type="predicted"/>
<dbReference type="InterPro" id="IPR011701">
    <property type="entry name" value="MFS"/>
</dbReference>
<dbReference type="InterPro" id="IPR036259">
    <property type="entry name" value="MFS_trans_sf"/>
</dbReference>
<feature type="transmembrane region" description="Helical" evidence="6">
    <location>
        <begin position="359"/>
        <end position="380"/>
    </location>
</feature>
<feature type="transmembrane region" description="Helical" evidence="6">
    <location>
        <begin position="124"/>
        <end position="147"/>
    </location>
</feature>
<accession>A0AA39XQA0</accession>
<dbReference type="PANTHER" id="PTHR43791:SF9">
    <property type="entry name" value="MAJOR FACILITATOR-TYPE TRANSPORTER HXNP"/>
    <property type="match status" value="1"/>
</dbReference>
<feature type="transmembrane region" description="Helical" evidence="6">
    <location>
        <begin position="54"/>
        <end position="71"/>
    </location>
</feature>
<reference evidence="7" key="1">
    <citation type="submission" date="2023-06" db="EMBL/GenBank/DDBJ databases">
        <title>Multi-omics analyses reveal the molecular pathogenesis toolkit of Lasiodiplodia hormozganensis, a cross-kingdom pathogen.</title>
        <authorList>
            <person name="Felix C."/>
            <person name="Meneses R."/>
            <person name="Goncalves M.F.M."/>
            <person name="Tilleman L."/>
            <person name="Duarte A.S."/>
            <person name="Jorrin-Novo J.V."/>
            <person name="Van De Peer Y."/>
            <person name="Deforce D."/>
            <person name="Van Nieuwerburgh F."/>
            <person name="Esteves A.C."/>
            <person name="Alves A."/>
        </authorList>
    </citation>
    <scope>NUCLEOTIDE SEQUENCE</scope>
    <source>
        <strain evidence="7">CBS 339.90</strain>
    </source>
</reference>
<evidence type="ECO:0000256" key="6">
    <source>
        <dbReference type="SAM" id="Phobius"/>
    </source>
</evidence>
<comment type="caution">
    <text evidence="7">The sequence shown here is derived from an EMBL/GenBank/DDBJ whole genome shotgun (WGS) entry which is preliminary data.</text>
</comment>
<dbReference type="Proteomes" id="UP001175001">
    <property type="component" value="Unassembled WGS sequence"/>
</dbReference>
<evidence type="ECO:0000256" key="1">
    <source>
        <dbReference type="ARBA" id="ARBA00004141"/>
    </source>
</evidence>
<evidence type="ECO:0000256" key="4">
    <source>
        <dbReference type="ARBA" id="ARBA00022989"/>
    </source>
</evidence>
<gene>
    <name evidence="7" type="ORF">DIS24_g10473</name>
</gene>
<keyword evidence="4 6" id="KW-1133">Transmembrane helix</keyword>
<feature type="transmembrane region" description="Helical" evidence="6">
    <location>
        <begin position="392"/>
        <end position="415"/>
    </location>
</feature>
<evidence type="ECO:0000256" key="2">
    <source>
        <dbReference type="ARBA" id="ARBA00022448"/>
    </source>
</evidence>
<dbReference type="SUPFAM" id="SSF103473">
    <property type="entry name" value="MFS general substrate transporter"/>
    <property type="match status" value="1"/>
</dbReference>
<feature type="transmembrane region" description="Helical" evidence="6">
    <location>
        <begin position="199"/>
        <end position="218"/>
    </location>
</feature>
<keyword evidence="8" id="KW-1185">Reference proteome</keyword>
<sequence>MSRPKSPDAASTKDPSQIEYGTISKNGPDVAIGDVSAVLPQIDAAAERKLVRKLDLLVMVMIFFMYFFNSIDRSNLGNAKTDGMDVDLGFVGNQYSILVMVFYVPFCGLCLPANLFTRMLEPKFFLVGFMLGWGSMAMICAACKNFAQVGFPFSYKVKPQVAWLPGLWYSATVLSSAVSGLISYGVFQIGGALHGWQYLFLVEGGLTVLIAILAAFILPKNPWTCRWLTPAEKELCVLRGERDSTSDVGSAWNFHEGMQPFKSWQVYAWALIGLCYGTSGSAVGSFLPQIVQLMGFPTLKTNLYTVAPNIVGALVLLCIAHSSDRFRERSGHLVFALLVTFVGWVILLALNPAAHIPVAYFACFLLCAGAMTPTVLFHSWHASNMHTENGRIYVMSFLTGAANSGGIVASMTFRAEDAPRYLPFLGTAAAFEGMGMVLILALRWWMKWDNARRDRVMGRRLVSKDVKLSELVGGSNDIRWRWFV</sequence>
<name>A0AA39XQA0_9PEZI</name>
<dbReference type="EMBL" id="JAUJDW010000113">
    <property type="protein sequence ID" value="KAK0637810.1"/>
    <property type="molecule type" value="Genomic_DNA"/>
</dbReference>
<dbReference type="GO" id="GO:0022857">
    <property type="term" value="F:transmembrane transporter activity"/>
    <property type="evidence" value="ECO:0007669"/>
    <property type="project" value="InterPro"/>
</dbReference>
<evidence type="ECO:0000313" key="8">
    <source>
        <dbReference type="Proteomes" id="UP001175001"/>
    </source>
</evidence>
<comment type="subcellular location">
    <subcellularLocation>
        <location evidence="1">Membrane</location>
        <topology evidence="1">Multi-pass membrane protein</topology>
    </subcellularLocation>
</comment>
<evidence type="ECO:0000256" key="3">
    <source>
        <dbReference type="ARBA" id="ARBA00022692"/>
    </source>
</evidence>
<keyword evidence="2" id="KW-0813">Transport</keyword>